<dbReference type="RefSeq" id="WP_344900982.1">
    <property type="nucleotide sequence ID" value="NZ_BAABAS010000019.1"/>
</dbReference>
<comment type="caution">
    <text evidence="1">The sequence shown here is derived from an EMBL/GenBank/DDBJ whole genome shotgun (WGS) entry which is preliminary data.</text>
</comment>
<dbReference type="InterPro" id="IPR014845">
    <property type="entry name" value="GYD/TTHA1554"/>
</dbReference>
<proteinExistence type="predicted"/>
<dbReference type="EMBL" id="BAABAS010000019">
    <property type="protein sequence ID" value="GAA4237833.1"/>
    <property type="molecule type" value="Genomic_DNA"/>
</dbReference>
<sequence>MPFYLIRSKATPQTWADLIERPEDRREPSEKAASLYGGKIHGYWYAFGEYDVYGLFEAPDNTAAAMLQAAISAGGAYSKVEIVPLLSVEEMLTALNRAKGFPYRRPGA</sequence>
<keyword evidence="2" id="KW-1185">Reference proteome</keyword>
<name>A0ABP8CDU1_9ACTN</name>
<evidence type="ECO:0000313" key="2">
    <source>
        <dbReference type="Proteomes" id="UP001501710"/>
    </source>
</evidence>
<accession>A0ABP8CDU1</accession>
<evidence type="ECO:0000313" key="1">
    <source>
        <dbReference type="EMBL" id="GAA4237833.1"/>
    </source>
</evidence>
<reference evidence="2" key="1">
    <citation type="journal article" date="2019" name="Int. J. Syst. Evol. Microbiol.">
        <title>The Global Catalogue of Microorganisms (GCM) 10K type strain sequencing project: providing services to taxonomists for standard genome sequencing and annotation.</title>
        <authorList>
            <consortium name="The Broad Institute Genomics Platform"/>
            <consortium name="The Broad Institute Genome Sequencing Center for Infectious Disease"/>
            <person name="Wu L."/>
            <person name="Ma J."/>
        </authorList>
    </citation>
    <scope>NUCLEOTIDE SEQUENCE [LARGE SCALE GENOMIC DNA]</scope>
    <source>
        <strain evidence="2">JCM 17440</strain>
    </source>
</reference>
<gene>
    <name evidence="1" type="ORF">GCM10022254_51290</name>
</gene>
<organism evidence="1 2">
    <name type="scientific">Actinomadura meridiana</name>
    <dbReference type="NCBI Taxonomy" id="559626"/>
    <lineage>
        <taxon>Bacteria</taxon>
        <taxon>Bacillati</taxon>
        <taxon>Actinomycetota</taxon>
        <taxon>Actinomycetes</taxon>
        <taxon>Streptosporangiales</taxon>
        <taxon>Thermomonosporaceae</taxon>
        <taxon>Actinomadura</taxon>
    </lineage>
</organism>
<protein>
    <submittedName>
        <fullName evidence="1">GYD domain-containing protein</fullName>
    </submittedName>
</protein>
<dbReference type="Pfam" id="PF08734">
    <property type="entry name" value="GYD"/>
    <property type="match status" value="1"/>
</dbReference>
<dbReference type="Proteomes" id="UP001501710">
    <property type="component" value="Unassembled WGS sequence"/>
</dbReference>